<evidence type="ECO:0000256" key="1">
    <source>
        <dbReference type="SAM" id="Phobius"/>
    </source>
</evidence>
<accession>A0A9D1G7J4</accession>
<reference evidence="2" key="2">
    <citation type="journal article" date="2021" name="PeerJ">
        <title>Extensive microbial diversity within the chicken gut microbiome revealed by metagenomics and culture.</title>
        <authorList>
            <person name="Gilroy R."/>
            <person name="Ravi A."/>
            <person name="Getino M."/>
            <person name="Pursley I."/>
            <person name="Horton D.L."/>
            <person name="Alikhan N.F."/>
            <person name="Baker D."/>
            <person name="Gharbi K."/>
            <person name="Hall N."/>
            <person name="Watson M."/>
            <person name="Adriaenssens E.M."/>
            <person name="Foster-Nyarko E."/>
            <person name="Jarju S."/>
            <person name="Secka A."/>
            <person name="Antonio M."/>
            <person name="Oren A."/>
            <person name="Chaudhuri R.R."/>
            <person name="La Ragione R."/>
            <person name="Hildebrand F."/>
            <person name="Pallen M.J."/>
        </authorList>
    </citation>
    <scope>NUCLEOTIDE SEQUENCE</scope>
    <source>
        <strain evidence="2">14508</strain>
    </source>
</reference>
<dbReference type="Proteomes" id="UP000886893">
    <property type="component" value="Unassembled WGS sequence"/>
</dbReference>
<keyword evidence="1" id="KW-1133">Transmembrane helix</keyword>
<keyword evidence="1" id="KW-0812">Transmembrane</keyword>
<name>A0A9D1G7J4_9FIRM</name>
<dbReference type="EMBL" id="DVKI01000004">
    <property type="protein sequence ID" value="HIT16792.1"/>
    <property type="molecule type" value="Genomic_DNA"/>
</dbReference>
<evidence type="ECO:0000313" key="2">
    <source>
        <dbReference type="EMBL" id="HIT16792.1"/>
    </source>
</evidence>
<sequence>MNKFNKLNEEDLLNIEGGIDPITIALGIGTLFVSAAGLGYKFGADLAKRKRK</sequence>
<dbReference type="AlphaFoldDB" id="A0A9D1G7J4"/>
<comment type="caution">
    <text evidence="2">The sequence shown here is derived from an EMBL/GenBank/DDBJ whole genome shotgun (WGS) entry which is preliminary data.</text>
</comment>
<proteinExistence type="predicted"/>
<keyword evidence="1" id="KW-0472">Membrane</keyword>
<reference evidence="2" key="1">
    <citation type="submission" date="2020-10" db="EMBL/GenBank/DDBJ databases">
        <authorList>
            <person name="Gilroy R."/>
        </authorList>
    </citation>
    <scope>NUCLEOTIDE SEQUENCE</scope>
    <source>
        <strain evidence="2">14508</strain>
    </source>
</reference>
<protein>
    <submittedName>
        <fullName evidence="2">Class IIb bacteriocin, lactobin A/cerein 7B family</fullName>
    </submittedName>
</protein>
<feature type="transmembrane region" description="Helical" evidence="1">
    <location>
        <begin position="22"/>
        <end position="42"/>
    </location>
</feature>
<gene>
    <name evidence="2" type="ORF">IAD04_00205</name>
</gene>
<dbReference type="InterPro" id="IPR023991">
    <property type="entry name" value="Bacteriocin_IIb_lactobn/cerein"/>
</dbReference>
<evidence type="ECO:0000313" key="3">
    <source>
        <dbReference type="Proteomes" id="UP000886893"/>
    </source>
</evidence>
<dbReference type="NCBIfam" id="TIGR03949">
    <property type="entry name" value="bact_IIb_cerein"/>
    <property type="match status" value="1"/>
</dbReference>
<organism evidence="2 3">
    <name type="scientific">Candidatus Caccosoma faecigallinarum</name>
    <dbReference type="NCBI Taxonomy" id="2840720"/>
    <lineage>
        <taxon>Bacteria</taxon>
        <taxon>Bacillati</taxon>
        <taxon>Bacillota</taxon>
        <taxon>Bacillota incertae sedis</taxon>
        <taxon>Candidatus Caccosoma</taxon>
    </lineage>
</organism>